<dbReference type="AlphaFoldDB" id="A0A502DZ46"/>
<dbReference type="SFLD" id="SFLDG01067">
    <property type="entry name" value="SPASM/twitch_domain_containing"/>
    <property type="match status" value="1"/>
</dbReference>
<keyword evidence="2" id="KW-0004">4Fe-4S</keyword>
<evidence type="ECO:0000256" key="5">
    <source>
        <dbReference type="ARBA" id="ARBA00023004"/>
    </source>
</evidence>
<comment type="cofactor">
    <cofactor evidence="1">
        <name>[4Fe-4S] cluster</name>
        <dbReference type="ChEBI" id="CHEBI:49883"/>
    </cofactor>
</comment>
<feature type="domain" description="Radical SAM core" evidence="7">
    <location>
        <begin position="1"/>
        <end position="235"/>
    </location>
</feature>
<dbReference type="SUPFAM" id="SSF102114">
    <property type="entry name" value="Radical SAM enzymes"/>
    <property type="match status" value="1"/>
</dbReference>
<accession>A0A502DZ46</accession>
<name>A0A502DZ46_9FLAO</name>
<sequence>MRTTHLVVKVASRCNLNCTYCYMYNMGDDSYKSQPKFMSQRTVKSILIRVKQHCIENNLGDFLIIFHGGEPLLAGITFFRDFLKLVDEIIPKTIEMSFTMQSNGVLIDKKLCEDLSDLGIGIGISLDGTPSSNNKNRIYHNGNGSYKEIIKGSTIIKEVYGKEYSDFLCVIDTNEKPKDVYQHFKDLEANSIHFLFQDFNYIKSNQDSVPKIGSWLVEMFDLWYFDEDMKKPEIRPLSDLIGLILGLDKNSENFGKGINDTLVIETDGSIETVDTLRICGNGFTKTKFNVAKDELKAIYEGSELAQQYYNGHDNLCEICSNCSLESICGGGYLGHRYSLKNQFDNPSIYCKEIIEIICHIQNQLLKELPIETIKDLKVEALNYNNILNELKQYAF</sequence>
<dbReference type="InterPro" id="IPR058240">
    <property type="entry name" value="rSAM_sf"/>
</dbReference>
<dbReference type="PROSITE" id="PS01305">
    <property type="entry name" value="MOAA_NIFB_PQQE"/>
    <property type="match status" value="1"/>
</dbReference>
<keyword evidence="9" id="KW-1185">Reference proteome</keyword>
<evidence type="ECO:0000256" key="6">
    <source>
        <dbReference type="ARBA" id="ARBA00023014"/>
    </source>
</evidence>
<evidence type="ECO:0000313" key="9">
    <source>
        <dbReference type="Proteomes" id="UP000319700"/>
    </source>
</evidence>
<keyword evidence="5" id="KW-0408">Iron</keyword>
<dbReference type="SFLD" id="SFLDS00029">
    <property type="entry name" value="Radical_SAM"/>
    <property type="match status" value="1"/>
</dbReference>
<reference evidence="8 9" key="1">
    <citation type="journal article" date="2019" name="Environ. Microbiol.">
        <title>Species interactions and distinct microbial communities in high Arctic permafrost affected cryosols are associated with the CH4 and CO2 gas fluxes.</title>
        <authorList>
            <person name="Altshuler I."/>
            <person name="Hamel J."/>
            <person name="Turney S."/>
            <person name="Magnuson E."/>
            <person name="Levesque R."/>
            <person name="Greer C."/>
            <person name="Whyte L.G."/>
        </authorList>
    </citation>
    <scope>NUCLEOTIDE SEQUENCE [LARGE SCALE GENOMIC DNA]</scope>
    <source>
        <strain evidence="8 9">42</strain>
    </source>
</reference>
<dbReference type="OrthoDB" id="9808591at2"/>
<dbReference type="GO" id="GO:0051539">
    <property type="term" value="F:4 iron, 4 sulfur cluster binding"/>
    <property type="evidence" value="ECO:0007669"/>
    <property type="project" value="UniProtKB-KW"/>
</dbReference>
<dbReference type="GO" id="GO:0046872">
    <property type="term" value="F:metal ion binding"/>
    <property type="evidence" value="ECO:0007669"/>
    <property type="project" value="UniProtKB-KW"/>
</dbReference>
<evidence type="ECO:0000256" key="4">
    <source>
        <dbReference type="ARBA" id="ARBA00022723"/>
    </source>
</evidence>
<evidence type="ECO:0000259" key="7">
    <source>
        <dbReference type="PROSITE" id="PS51918"/>
    </source>
</evidence>
<dbReference type="RefSeq" id="WP_140512108.1">
    <property type="nucleotide sequence ID" value="NZ_RCZH01000038.1"/>
</dbReference>
<dbReference type="PANTHER" id="PTHR43273:SF8">
    <property type="entry name" value="RADICAL SAM DOMAIN PROTEIN"/>
    <property type="match status" value="1"/>
</dbReference>
<organism evidence="8 9">
    <name type="scientific">Flavobacterium pectinovorum</name>
    <dbReference type="NCBI Taxonomy" id="29533"/>
    <lineage>
        <taxon>Bacteria</taxon>
        <taxon>Pseudomonadati</taxon>
        <taxon>Bacteroidota</taxon>
        <taxon>Flavobacteriia</taxon>
        <taxon>Flavobacteriales</taxon>
        <taxon>Flavobacteriaceae</taxon>
        <taxon>Flavobacterium</taxon>
    </lineage>
</organism>
<dbReference type="Pfam" id="PF04055">
    <property type="entry name" value="Radical_SAM"/>
    <property type="match status" value="1"/>
</dbReference>
<dbReference type="PROSITE" id="PS51918">
    <property type="entry name" value="RADICAL_SAM"/>
    <property type="match status" value="1"/>
</dbReference>
<gene>
    <name evidence="8" type="ORF">EAH81_27630</name>
</gene>
<dbReference type="CDD" id="cd01335">
    <property type="entry name" value="Radical_SAM"/>
    <property type="match status" value="1"/>
</dbReference>
<dbReference type="Gene3D" id="3.20.20.70">
    <property type="entry name" value="Aldolase class I"/>
    <property type="match status" value="1"/>
</dbReference>
<proteinExistence type="predicted"/>
<keyword evidence="3" id="KW-0949">S-adenosyl-L-methionine</keyword>
<comment type="caution">
    <text evidence="8">The sequence shown here is derived from an EMBL/GenBank/DDBJ whole genome shotgun (WGS) entry which is preliminary data.</text>
</comment>
<keyword evidence="4" id="KW-0479">Metal-binding</keyword>
<dbReference type="SFLD" id="SFLDG01386">
    <property type="entry name" value="main_SPASM_domain-containing"/>
    <property type="match status" value="1"/>
</dbReference>
<dbReference type="InterPro" id="IPR023867">
    <property type="entry name" value="Sulphatase_maturase_rSAM"/>
</dbReference>
<protein>
    <submittedName>
        <fullName evidence="8">Radical SAM protein</fullName>
    </submittedName>
</protein>
<dbReference type="SFLD" id="SFLDG01072">
    <property type="entry name" value="dehydrogenase_like"/>
    <property type="match status" value="1"/>
</dbReference>
<dbReference type="PANTHER" id="PTHR43273">
    <property type="entry name" value="ANAEROBIC SULFATASE-MATURATING ENZYME HOMOLOG ASLB-RELATED"/>
    <property type="match status" value="1"/>
</dbReference>
<evidence type="ECO:0000256" key="1">
    <source>
        <dbReference type="ARBA" id="ARBA00001966"/>
    </source>
</evidence>
<evidence type="ECO:0000256" key="2">
    <source>
        <dbReference type="ARBA" id="ARBA00022485"/>
    </source>
</evidence>
<evidence type="ECO:0000313" key="8">
    <source>
        <dbReference type="EMBL" id="TPG29546.1"/>
    </source>
</evidence>
<dbReference type="InterPro" id="IPR013785">
    <property type="entry name" value="Aldolase_TIM"/>
</dbReference>
<evidence type="ECO:0000256" key="3">
    <source>
        <dbReference type="ARBA" id="ARBA00022691"/>
    </source>
</evidence>
<dbReference type="InterPro" id="IPR007197">
    <property type="entry name" value="rSAM"/>
</dbReference>
<keyword evidence="6" id="KW-0411">Iron-sulfur</keyword>
<dbReference type="EMBL" id="RCZH01000038">
    <property type="protein sequence ID" value="TPG29546.1"/>
    <property type="molecule type" value="Genomic_DNA"/>
</dbReference>
<dbReference type="GO" id="GO:0016491">
    <property type="term" value="F:oxidoreductase activity"/>
    <property type="evidence" value="ECO:0007669"/>
    <property type="project" value="InterPro"/>
</dbReference>
<dbReference type="Proteomes" id="UP000319700">
    <property type="component" value="Unassembled WGS sequence"/>
</dbReference>
<dbReference type="InterPro" id="IPR000385">
    <property type="entry name" value="MoaA_NifB_PqqE_Fe-S-bd_CS"/>
</dbReference>